<keyword evidence="4" id="KW-1185">Reference proteome</keyword>
<accession>A0A834VXS0</accession>
<evidence type="ECO:0000313" key="4">
    <source>
        <dbReference type="Proteomes" id="UP000634136"/>
    </source>
</evidence>
<gene>
    <name evidence="3" type="ORF">G2W53_041179</name>
</gene>
<dbReference type="InterPro" id="IPR005162">
    <property type="entry name" value="Retrotrans_gag_dom"/>
</dbReference>
<evidence type="ECO:0000256" key="1">
    <source>
        <dbReference type="SAM" id="MobiDB-lite"/>
    </source>
</evidence>
<comment type="caution">
    <text evidence="3">The sequence shown here is derived from an EMBL/GenBank/DDBJ whole genome shotgun (WGS) entry which is preliminary data.</text>
</comment>
<name>A0A834VXS0_9FABA</name>
<dbReference type="AlphaFoldDB" id="A0A834VXS0"/>
<evidence type="ECO:0000259" key="2">
    <source>
        <dbReference type="Pfam" id="PF03732"/>
    </source>
</evidence>
<dbReference type="Pfam" id="PF03732">
    <property type="entry name" value="Retrotrans_gag"/>
    <property type="match status" value="1"/>
</dbReference>
<dbReference type="Proteomes" id="UP000634136">
    <property type="component" value="Unassembled WGS sequence"/>
</dbReference>
<feature type="region of interest" description="Disordered" evidence="1">
    <location>
        <begin position="141"/>
        <end position="160"/>
    </location>
</feature>
<organism evidence="3 4">
    <name type="scientific">Senna tora</name>
    <dbReference type="NCBI Taxonomy" id="362788"/>
    <lineage>
        <taxon>Eukaryota</taxon>
        <taxon>Viridiplantae</taxon>
        <taxon>Streptophyta</taxon>
        <taxon>Embryophyta</taxon>
        <taxon>Tracheophyta</taxon>
        <taxon>Spermatophyta</taxon>
        <taxon>Magnoliopsida</taxon>
        <taxon>eudicotyledons</taxon>
        <taxon>Gunneridae</taxon>
        <taxon>Pentapetalae</taxon>
        <taxon>rosids</taxon>
        <taxon>fabids</taxon>
        <taxon>Fabales</taxon>
        <taxon>Fabaceae</taxon>
        <taxon>Caesalpinioideae</taxon>
        <taxon>Cassia clade</taxon>
        <taxon>Senna</taxon>
    </lineage>
</organism>
<sequence>MPPPKFCGICRRKGIIGHQLDQMKLMLVVLKCTEEQKVEFAIYKLDGEAEHWWRGAQQLMEARDVRLTWDTFKIAFLEKYNPMSVRNEKEIEFMQLKQGNMPFEDGSSCYQELCRAGRQMPHSCFKNEGAEKYKQKVSFNNKRPMNFSKSGNSNGKKPMFAVESPDTLLRIVPNQRK</sequence>
<feature type="compositionally biased region" description="Polar residues" evidence="1">
    <location>
        <begin position="141"/>
        <end position="155"/>
    </location>
</feature>
<evidence type="ECO:0000313" key="3">
    <source>
        <dbReference type="EMBL" id="KAF7802068.1"/>
    </source>
</evidence>
<dbReference type="OrthoDB" id="1432379at2759"/>
<feature type="domain" description="Retrotransposon gag" evidence="2">
    <location>
        <begin position="40"/>
        <end position="115"/>
    </location>
</feature>
<reference evidence="3" key="1">
    <citation type="submission" date="2020-09" db="EMBL/GenBank/DDBJ databases">
        <title>Genome-Enabled Discovery of Anthraquinone Biosynthesis in Senna tora.</title>
        <authorList>
            <person name="Kang S.-H."/>
            <person name="Pandey R.P."/>
            <person name="Lee C.-M."/>
            <person name="Sim J.-S."/>
            <person name="Jeong J.-T."/>
            <person name="Choi B.-S."/>
            <person name="Jung M."/>
            <person name="Ginzburg D."/>
            <person name="Zhao K."/>
            <person name="Won S.Y."/>
            <person name="Oh T.-J."/>
            <person name="Yu Y."/>
            <person name="Kim N.-H."/>
            <person name="Lee O.R."/>
            <person name="Lee T.-H."/>
            <person name="Bashyal P."/>
            <person name="Kim T.-S."/>
            <person name="Lee W.-H."/>
            <person name="Kawkins C."/>
            <person name="Kim C.-K."/>
            <person name="Kim J.S."/>
            <person name="Ahn B.O."/>
            <person name="Rhee S.Y."/>
            <person name="Sohng J.K."/>
        </authorList>
    </citation>
    <scope>NUCLEOTIDE SEQUENCE</scope>
    <source>
        <tissue evidence="3">Leaf</tissue>
    </source>
</reference>
<proteinExistence type="predicted"/>
<dbReference type="EMBL" id="JAAIUW010000013">
    <property type="protein sequence ID" value="KAF7802068.1"/>
    <property type="molecule type" value="Genomic_DNA"/>
</dbReference>
<protein>
    <recommendedName>
        <fullName evidence="2">Retrotransposon gag domain-containing protein</fullName>
    </recommendedName>
</protein>